<evidence type="ECO:0000256" key="9">
    <source>
        <dbReference type="ARBA" id="ARBA00022840"/>
    </source>
</evidence>
<feature type="binding site" evidence="12">
    <location>
        <position position="30"/>
    </location>
    <ligand>
        <name>ATP</name>
        <dbReference type="ChEBI" id="CHEBI:30616"/>
    </ligand>
</feature>
<keyword evidence="7 12" id="KW-0692">RNA repair</keyword>
<protein>
    <recommendedName>
        <fullName evidence="12">Multifunctional CCA protein</fullName>
    </recommendedName>
    <domain>
        <recommendedName>
            <fullName evidence="12">CCA-adding enzyme</fullName>
            <ecNumber evidence="12">2.7.7.72</ecNumber>
        </recommendedName>
        <alternativeName>
            <fullName evidence="12">CCA tRNA nucleotidyltransferase</fullName>
        </alternativeName>
        <alternativeName>
            <fullName evidence="12">tRNA CCA-pyrophosphorylase</fullName>
        </alternativeName>
        <alternativeName>
            <fullName evidence="12">tRNA adenylyl-/cytidylyl-transferase</fullName>
        </alternativeName>
        <alternativeName>
            <fullName evidence="12">tRNA nucleotidyltransferase</fullName>
        </alternativeName>
        <alternativeName>
            <fullName evidence="12">tRNA-NT</fullName>
        </alternativeName>
    </domain>
    <domain>
        <recommendedName>
            <fullName evidence="12">2'-nucleotidase</fullName>
            <ecNumber evidence="12">3.1.3.-</ecNumber>
        </recommendedName>
    </domain>
    <domain>
        <recommendedName>
            <fullName evidence="12">2',3'-cyclic phosphodiesterase</fullName>
            <ecNumber evidence="12">3.1.4.-</ecNumber>
        </recommendedName>
    </domain>
    <domain>
        <recommendedName>
            <fullName evidence="12">Phosphatase</fullName>
        </recommendedName>
    </domain>
</protein>
<evidence type="ECO:0000313" key="14">
    <source>
        <dbReference type="EMBL" id="NEV61053.1"/>
    </source>
</evidence>
<name>A0A6M0JWR2_9GAMM</name>
<dbReference type="CDD" id="cd05398">
    <property type="entry name" value="NT_ClassII-CCAase"/>
    <property type="match status" value="1"/>
</dbReference>
<dbReference type="InterPro" id="IPR003607">
    <property type="entry name" value="HD/PDEase_dom"/>
</dbReference>
<dbReference type="InterPro" id="IPR002646">
    <property type="entry name" value="PolA_pol_head_dom"/>
</dbReference>
<dbReference type="PROSITE" id="PS51831">
    <property type="entry name" value="HD"/>
    <property type="match status" value="1"/>
</dbReference>
<comment type="cofactor">
    <cofactor evidence="12">
        <name>Ni(2+)</name>
        <dbReference type="ChEBI" id="CHEBI:49786"/>
    </cofactor>
    <text evidence="12">Nickel for phosphatase activity.</text>
</comment>
<keyword evidence="12" id="KW-0511">Multifunctional enzyme</keyword>
<dbReference type="AlphaFoldDB" id="A0A6M0JWR2"/>
<dbReference type="PANTHER" id="PTHR47545:SF1">
    <property type="entry name" value="MULTIFUNCTIONAL CCA PROTEIN"/>
    <property type="match status" value="1"/>
</dbReference>
<keyword evidence="2 12" id="KW-0808">Transferase</keyword>
<comment type="subunit">
    <text evidence="12">Monomer. Can also form homodimers and oligomers.</text>
</comment>
<evidence type="ECO:0000256" key="1">
    <source>
        <dbReference type="ARBA" id="ARBA00022596"/>
    </source>
</evidence>
<dbReference type="GO" id="GO:0004810">
    <property type="term" value="F:CCA tRNA nucleotidyltransferase activity"/>
    <property type="evidence" value="ECO:0007669"/>
    <property type="project" value="UniProtKB-UniRule"/>
</dbReference>
<sequence>MASSTLERLRGVRALGVSATQGLETYLVGGAVRDQLLGRAARERDYVVIGATAEEMLDRGFLQVGKDFPVFLHPETKDEYALARTERKTAPGYHGFQVHAEPDVTLEQDLMRRDLTINALALNPNGGVIDPYGGLADLEARILRHVSPAFCEDPVRILRLARFAARYADLDFQVADETLVLMRDMVDAGEVDALVPERVWQEMSRALMEDRPSRFFEVLRDCGALARLLPELERLWGVPQPEKWHPEIDAGVHVMLVVDMAARLSGDLEVRFAALCHDLGKGTTPADILPRHHGHEERGVALVDDVCERFKIPSRCRELARITAGSHGLVHKVDELRASTILDLLERADGIRRPARFEQMLIACEADYRGRTGHAERPYPQADTLRLLLRAVTAVDVGGIARATSERRLIPERIRAVRIAAIKGARQGLA</sequence>
<evidence type="ECO:0000256" key="12">
    <source>
        <dbReference type="HAMAP-Rule" id="MF_01261"/>
    </source>
</evidence>
<dbReference type="GO" id="GO:0004112">
    <property type="term" value="F:cyclic-nucleotide phosphodiesterase activity"/>
    <property type="evidence" value="ECO:0007669"/>
    <property type="project" value="UniProtKB-UniRule"/>
</dbReference>
<feature type="binding site" evidence="12">
    <location>
        <position position="159"/>
    </location>
    <ligand>
        <name>ATP</name>
        <dbReference type="ChEBI" id="CHEBI:30616"/>
    </ligand>
</feature>
<keyword evidence="9 12" id="KW-0067">ATP-binding</keyword>
<reference evidence="14 15" key="1">
    <citation type="submission" date="2020-02" db="EMBL/GenBank/DDBJ databases">
        <title>Genome sequences of Thiorhodococcus mannitoliphagus and Thiorhodococcus minor, purple sulfur photosynthetic bacteria in the gammaproteobacterial family, Chromatiaceae.</title>
        <authorList>
            <person name="Aviles F.A."/>
            <person name="Meyer T.E."/>
            <person name="Kyndt J.A."/>
        </authorList>
    </citation>
    <scope>NUCLEOTIDE SEQUENCE [LARGE SCALE GENOMIC DNA]</scope>
    <source>
        <strain evidence="14 15">DSM 11518</strain>
    </source>
</reference>
<comment type="similarity">
    <text evidence="12">Belongs to the tRNA nucleotidyltransferase/poly(A) polymerase family. Bacterial CCA-adding enzyme type 1 subfamily.</text>
</comment>
<dbReference type="Pfam" id="PF12627">
    <property type="entry name" value="PolyA_pol_RNAbd"/>
    <property type="match status" value="1"/>
</dbReference>
<keyword evidence="10 12" id="KW-0460">Magnesium</keyword>
<evidence type="ECO:0000256" key="2">
    <source>
        <dbReference type="ARBA" id="ARBA00022679"/>
    </source>
</evidence>
<dbReference type="GO" id="GO:0042245">
    <property type="term" value="P:RNA repair"/>
    <property type="evidence" value="ECO:0007669"/>
    <property type="project" value="UniProtKB-KW"/>
</dbReference>
<dbReference type="InterPro" id="IPR012006">
    <property type="entry name" value="CCA_bact"/>
</dbReference>
<evidence type="ECO:0000256" key="11">
    <source>
        <dbReference type="ARBA" id="ARBA00022884"/>
    </source>
</evidence>
<comment type="miscellaneous">
    <text evidence="12">A single active site specifically recognizes both ATP and CTP and is responsible for their addition.</text>
</comment>
<dbReference type="InterPro" id="IPR032828">
    <property type="entry name" value="PolyA_RNA-bd"/>
</dbReference>
<comment type="domain">
    <text evidence="12">Comprises two domains: an N-terminal domain containing the nucleotidyltransferase activity and a C-terminal HD domain associated with both phosphodiesterase and phosphatase activities.</text>
</comment>
<feature type="binding site" evidence="12">
    <location>
        <position position="33"/>
    </location>
    <ligand>
        <name>ATP</name>
        <dbReference type="ChEBI" id="CHEBI:30616"/>
    </ligand>
</feature>
<feature type="binding site" evidence="12">
    <location>
        <position position="45"/>
    </location>
    <ligand>
        <name>Mg(2+)</name>
        <dbReference type="ChEBI" id="CHEBI:18420"/>
    </ligand>
</feature>
<dbReference type="Pfam" id="PF01966">
    <property type="entry name" value="HD"/>
    <property type="match status" value="1"/>
</dbReference>
<keyword evidence="5 12" id="KW-0479">Metal-binding</keyword>
<evidence type="ECO:0000256" key="5">
    <source>
        <dbReference type="ARBA" id="ARBA00022723"/>
    </source>
</evidence>
<feature type="domain" description="HD" evidence="13">
    <location>
        <begin position="250"/>
        <end position="351"/>
    </location>
</feature>
<evidence type="ECO:0000259" key="13">
    <source>
        <dbReference type="PROSITE" id="PS51831"/>
    </source>
</evidence>
<keyword evidence="1 12" id="KW-0533">Nickel</keyword>
<gene>
    <name evidence="12" type="primary">cca</name>
    <name evidence="14" type="ORF">G3446_03915</name>
</gene>
<keyword evidence="11 12" id="KW-0694">RNA-binding</keyword>
<keyword evidence="6 12" id="KW-0547">Nucleotide-binding</keyword>
<keyword evidence="3 12" id="KW-0819">tRNA processing</keyword>
<feature type="binding site" evidence="12">
    <location>
        <position position="113"/>
    </location>
    <ligand>
        <name>ATP</name>
        <dbReference type="ChEBI" id="CHEBI:30616"/>
    </ligand>
</feature>
<dbReference type="Pfam" id="PF01743">
    <property type="entry name" value="PolyA_pol"/>
    <property type="match status" value="1"/>
</dbReference>
<evidence type="ECO:0000256" key="4">
    <source>
        <dbReference type="ARBA" id="ARBA00022695"/>
    </source>
</evidence>
<dbReference type="EC" id="3.1.4.-" evidence="12"/>
<dbReference type="Gene3D" id="1.10.3090.10">
    <property type="entry name" value="cca-adding enzyme, domain 2"/>
    <property type="match status" value="1"/>
</dbReference>
<dbReference type="NCBIfam" id="NF008137">
    <property type="entry name" value="PRK10885.1"/>
    <property type="match status" value="1"/>
</dbReference>
<comment type="caution">
    <text evidence="14">The sequence shown here is derived from an EMBL/GenBank/DDBJ whole genome shotgun (WGS) entry which is preliminary data.</text>
</comment>
<dbReference type="EC" id="2.7.7.72" evidence="12"/>
<feature type="binding site" evidence="12">
    <location>
        <position position="162"/>
    </location>
    <ligand>
        <name>ATP</name>
        <dbReference type="ChEBI" id="CHEBI:30616"/>
    </ligand>
</feature>
<dbReference type="EMBL" id="JAAIJQ010000007">
    <property type="protein sequence ID" value="NEV61053.1"/>
    <property type="molecule type" value="Genomic_DNA"/>
</dbReference>
<evidence type="ECO:0000256" key="8">
    <source>
        <dbReference type="ARBA" id="ARBA00022801"/>
    </source>
</evidence>
<comment type="cofactor">
    <cofactor evidence="12">
        <name>Mg(2+)</name>
        <dbReference type="ChEBI" id="CHEBI:18420"/>
    </cofactor>
    <text evidence="12">Magnesium is required for nucleotidyltransferase activity.</text>
</comment>
<keyword evidence="15" id="KW-1185">Reference proteome</keyword>
<feature type="binding site" evidence="12">
    <location>
        <position position="43"/>
    </location>
    <ligand>
        <name>Mg(2+)</name>
        <dbReference type="ChEBI" id="CHEBI:18420"/>
    </ligand>
</feature>
<dbReference type="HAMAP" id="MF_01262">
    <property type="entry name" value="CCA_bact_type2"/>
    <property type="match status" value="1"/>
</dbReference>
<comment type="catalytic activity">
    <reaction evidence="12">
        <text>a tRNA precursor + 2 CTP + ATP = a tRNA with a 3' CCA end + 3 diphosphate</text>
        <dbReference type="Rhea" id="RHEA:14433"/>
        <dbReference type="Rhea" id="RHEA-COMP:10465"/>
        <dbReference type="Rhea" id="RHEA-COMP:10468"/>
        <dbReference type="ChEBI" id="CHEBI:30616"/>
        <dbReference type="ChEBI" id="CHEBI:33019"/>
        <dbReference type="ChEBI" id="CHEBI:37563"/>
        <dbReference type="ChEBI" id="CHEBI:74896"/>
        <dbReference type="ChEBI" id="CHEBI:83071"/>
        <dbReference type="EC" id="2.7.7.72"/>
    </reaction>
</comment>
<evidence type="ECO:0000256" key="10">
    <source>
        <dbReference type="ARBA" id="ARBA00022842"/>
    </source>
</evidence>
<feature type="binding site" evidence="12">
    <location>
        <position position="159"/>
    </location>
    <ligand>
        <name>CTP</name>
        <dbReference type="ChEBI" id="CHEBI:37563"/>
    </ligand>
</feature>
<dbReference type="SUPFAM" id="SSF81301">
    <property type="entry name" value="Nucleotidyltransferase"/>
    <property type="match status" value="1"/>
</dbReference>
<dbReference type="InterPro" id="IPR006674">
    <property type="entry name" value="HD_domain"/>
</dbReference>
<evidence type="ECO:0000256" key="3">
    <source>
        <dbReference type="ARBA" id="ARBA00022694"/>
    </source>
</evidence>
<comment type="function">
    <text evidence="12">Catalyzes the addition and repair of the essential 3'-terminal CCA sequence in tRNAs without using a nucleic acid template. Adds these three nucleotides in the order of C, C, and A to the tRNA nucleotide-73, using CTP and ATP as substrates and producing inorganic pyrophosphate. tRNA 3'-terminal CCA addition is required both for tRNA processing and repair. Also involved in tRNA surveillance by mediating tandem CCA addition to generate a CCACCA at the 3' terminus of unstable tRNAs. While stable tRNAs receive only 3'-terminal CCA, unstable tRNAs are marked with CCACCA and rapidly degraded.</text>
</comment>
<dbReference type="InterPro" id="IPR043519">
    <property type="entry name" value="NT_sf"/>
</dbReference>
<dbReference type="Proteomes" id="UP000483379">
    <property type="component" value="Unassembled WGS sequence"/>
</dbReference>
<dbReference type="SUPFAM" id="SSF81891">
    <property type="entry name" value="Poly A polymerase C-terminal region-like"/>
    <property type="match status" value="1"/>
</dbReference>
<dbReference type="GO" id="GO:0000049">
    <property type="term" value="F:tRNA binding"/>
    <property type="evidence" value="ECO:0007669"/>
    <property type="project" value="UniProtKB-UniRule"/>
</dbReference>
<dbReference type="EC" id="3.1.3.-" evidence="12"/>
<feature type="binding site" evidence="12">
    <location>
        <position position="33"/>
    </location>
    <ligand>
        <name>CTP</name>
        <dbReference type="ChEBI" id="CHEBI:37563"/>
    </ligand>
</feature>
<dbReference type="CDD" id="cd00077">
    <property type="entry name" value="HDc"/>
    <property type="match status" value="1"/>
</dbReference>
<feature type="binding site" evidence="12">
    <location>
        <position position="113"/>
    </location>
    <ligand>
        <name>CTP</name>
        <dbReference type="ChEBI" id="CHEBI:37563"/>
    </ligand>
</feature>
<dbReference type="Gene3D" id="3.30.460.10">
    <property type="entry name" value="Beta Polymerase, domain 2"/>
    <property type="match status" value="1"/>
</dbReference>
<evidence type="ECO:0000313" key="15">
    <source>
        <dbReference type="Proteomes" id="UP000483379"/>
    </source>
</evidence>
<comment type="catalytic activity">
    <reaction evidence="12">
        <text>a tRNA with a 3' CCA end + 2 CTP + ATP = a tRNA with a 3' CCACCA end + 3 diphosphate</text>
        <dbReference type="Rhea" id="RHEA:76235"/>
        <dbReference type="Rhea" id="RHEA-COMP:10468"/>
        <dbReference type="Rhea" id="RHEA-COMP:18655"/>
        <dbReference type="ChEBI" id="CHEBI:30616"/>
        <dbReference type="ChEBI" id="CHEBI:33019"/>
        <dbReference type="ChEBI" id="CHEBI:37563"/>
        <dbReference type="ChEBI" id="CHEBI:83071"/>
        <dbReference type="ChEBI" id="CHEBI:195187"/>
    </reaction>
</comment>
<keyword evidence="8 12" id="KW-0378">Hydrolase</keyword>
<dbReference type="GO" id="GO:0001680">
    <property type="term" value="P:tRNA 3'-terminal CCA addition"/>
    <property type="evidence" value="ECO:0007669"/>
    <property type="project" value="UniProtKB-UniRule"/>
</dbReference>
<keyword evidence="4 12" id="KW-0548">Nucleotidyltransferase</keyword>
<dbReference type="GO" id="GO:0016791">
    <property type="term" value="F:phosphatase activity"/>
    <property type="evidence" value="ECO:0007669"/>
    <property type="project" value="UniProtKB-UniRule"/>
</dbReference>
<dbReference type="PIRSF" id="PIRSF000813">
    <property type="entry name" value="CCA_bact"/>
    <property type="match status" value="1"/>
</dbReference>
<dbReference type="InterPro" id="IPR050124">
    <property type="entry name" value="tRNA_CCA-adding_enzyme"/>
</dbReference>
<evidence type="ECO:0000256" key="6">
    <source>
        <dbReference type="ARBA" id="ARBA00022741"/>
    </source>
</evidence>
<feature type="binding site" evidence="12">
    <location>
        <position position="30"/>
    </location>
    <ligand>
        <name>CTP</name>
        <dbReference type="ChEBI" id="CHEBI:37563"/>
    </ligand>
</feature>
<evidence type="ECO:0000256" key="7">
    <source>
        <dbReference type="ARBA" id="ARBA00022800"/>
    </source>
</evidence>
<dbReference type="GO" id="GO:0005524">
    <property type="term" value="F:ATP binding"/>
    <property type="evidence" value="ECO:0007669"/>
    <property type="project" value="UniProtKB-UniRule"/>
</dbReference>
<organism evidence="14 15">
    <name type="scientific">Thiorhodococcus minor</name>
    <dbReference type="NCBI Taxonomy" id="57489"/>
    <lineage>
        <taxon>Bacteria</taxon>
        <taxon>Pseudomonadati</taxon>
        <taxon>Pseudomonadota</taxon>
        <taxon>Gammaproteobacteria</taxon>
        <taxon>Chromatiales</taxon>
        <taxon>Chromatiaceae</taxon>
        <taxon>Thiorhodococcus</taxon>
    </lineage>
</organism>
<dbReference type="GO" id="GO:0000287">
    <property type="term" value="F:magnesium ion binding"/>
    <property type="evidence" value="ECO:0007669"/>
    <property type="project" value="UniProtKB-UniRule"/>
</dbReference>
<dbReference type="HAMAP" id="MF_01261">
    <property type="entry name" value="CCA_bact_type1"/>
    <property type="match status" value="1"/>
</dbReference>
<feature type="binding site" evidence="12">
    <location>
        <position position="162"/>
    </location>
    <ligand>
        <name>CTP</name>
        <dbReference type="ChEBI" id="CHEBI:37563"/>
    </ligand>
</feature>
<proteinExistence type="inferred from homology"/>
<accession>A0A6M0JWR2</accession>
<dbReference type="PANTHER" id="PTHR47545">
    <property type="entry name" value="MULTIFUNCTIONAL CCA PROTEIN"/>
    <property type="match status" value="1"/>
</dbReference>